<protein>
    <submittedName>
        <fullName evidence="1">Uncharacterized protein</fullName>
    </submittedName>
</protein>
<accession>A0A3P8I5N0</accession>
<proteinExistence type="predicted"/>
<dbReference type="EMBL" id="UZAL01029883">
    <property type="protein sequence ID" value="VDP50926.1"/>
    <property type="molecule type" value="Genomic_DNA"/>
</dbReference>
<reference evidence="1 2" key="1">
    <citation type="submission" date="2018-11" db="EMBL/GenBank/DDBJ databases">
        <authorList>
            <consortium name="Pathogen Informatics"/>
        </authorList>
    </citation>
    <scope>NUCLEOTIDE SEQUENCE [LARGE SCALE GENOMIC DNA]</scope>
    <source>
        <strain>Denwood</strain>
        <strain evidence="2">Zambia</strain>
    </source>
</reference>
<sequence>MISKELEQYGSDTAKAALAKRFENARIRLVETSCFLLTRSIFKQDIRVSEICSISYALILLLILAVTEVTSSEHVVLFELSVILDRCTRLATACAAGVFERS</sequence>
<evidence type="ECO:0000313" key="1">
    <source>
        <dbReference type="EMBL" id="VDP50926.1"/>
    </source>
</evidence>
<evidence type="ECO:0000313" key="2">
    <source>
        <dbReference type="Proteomes" id="UP000269396"/>
    </source>
</evidence>
<dbReference type="Proteomes" id="UP000269396">
    <property type="component" value="Unassembled WGS sequence"/>
</dbReference>
<keyword evidence="2" id="KW-1185">Reference proteome</keyword>
<organism evidence="1 2">
    <name type="scientific">Schistosoma mattheei</name>
    <dbReference type="NCBI Taxonomy" id="31246"/>
    <lineage>
        <taxon>Eukaryota</taxon>
        <taxon>Metazoa</taxon>
        <taxon>Spiralia</taxon>
        <taxon>Lophotrochozoa</taxon>
        <taxon>Platyhelminthes</taxon>
        <taxon>Trematoda</taxon>
        <taxon>Digenea</taxon>
        <taxon>Strigeidida</taxon>
        <taxon>Schistosomatoidea</taxon>
        <taxon>Schistosomatidae</taxon>
        <taxon>Schistosoma</taxon>
    </lineage>
</organism>
<name>A0A3P8I5N0_9TREM</name>
<gene>
    <name evidence="1" type="ORF">SMTD_LOCUS9651</name>
</gene>
<dbReference type="AlphaFoldDB" id="A0A3P8I5N0"/>